<dbReference type="Gene3D" id="3.40.50.450">
    <property type="match status" value="1"/>
</dbReference>
<dbReference type="AlphaFoldDB" id="A0A1Y3GE23"/>
<dbReference type="Proteomes" id="UP000195137">
    <property type="component" value="Unassembled WGS sequence"/>
</dbReference>
<dbReference type="GO" id="GO:0016740">
    <property type="term" value="F:transferase activity"/>
    <property type="evidence" value="ECO:0007669"/>
    <property type="project" value="UniProtKB-KW"/>
</dbReference>
<keyword evidence="2" id="KW-1185">Reference proteome</keyword>
<comment type="caution">
    <text evidence="1">The sequence shown here is derived from an EMBL/GenBank/DDBJ whole genome shotgun (WGS) entry which is preliminary data.</text>
</comment>
<dbReference type="EMBL" id="MRZU01000002">
    <property type="protein sequence ID" value="OUJ19510.1"/>
    <property type="molecule type" value="Genomic_DNA"/>
</dbReference>
<name>A0A1Y3GE23_9EURY</name>
<keyword evidence="1" id="KW-0808">Transferase</keyword>
<gene>
    <name evidence="1" type="ORF">AMET1_0181</name>
</gene>
<evidence type="ECO:0000313" key="2">
    <source>
        <dbReference type="Proteomes" id="UP000195137"/>
    </source>
</evidence>
<proteinExistence type="predicted"/>
<accession>A0A1Y3GE23</accession>
<dbReference type="SUPFAM" id="SSF52309">
    <property type="entry name" value="N-(deoxy)ribosyltransferase-like"/>
    <property type="match status" value="1"/>
</dbReference>
<reference evidence="1 2" key="1">
    <citation type="submission" date="2016-12" db="EMBL/GenBank/DDBJ databases">
        <title>Discovery of methanogenic haloarchaea.</title>
        <authorList>
            <person name="Sorokin D.Y."/>
            <person name="Makarova K.S."/>
            <person name="Abbas B."/>
            <person name="Ferrer M."/>
            <person name="Golyshin P.N."/>
        </authorList>
    </citation>
    <scope>NUCLEOTIDE SEQUENCE [LARGE SCALE GENOMIC DNA]</scope>
    <source>
        <strain evidence="1">AMET1</strain>
    </source>
</reference>
<organism evidence="1 2">
    <name type="scientific">Methanonatronarchaeum thermophilum</name>
    <dbReference type="NCBI Taxonomy" id="1927129"/>
    <lineage>
        <taxon>Archaea</taxon>
        <taxon>Methanobacteriati</taxon>
        <taxon>Methanobacteriota</taxon>
        <taxon>Methanonatronarchaeia</taxon>
        <taxon>Methanonatronarchaeales</taxon>
        <taxon>Methanonatronarchaeaceae</taxon>
        <taxon>Methanonatronarchaeum</taxon>
    </lineage>
</organism>
<evidence type="ECO:0000313" key="1">
    <source>
        <dbReference type="EMBL" id="OUJ19510.1"/>
    </source>
</evidence>
<sequence>MYWRCRELEFDGVTGLFCLVFVLDRIVVCGSLDFTREIGKIRRSLERMGFEVVIPKTSEMILDGDVSFERILQEKSSGDIVDRAIELDPLSYYYDAIRNSDKVLVINLTKNGVEGYIGGNVLIEMGYAHALNKPIYLWNEIPELPYRDEIQIMQPKVIDKDLSKLE</sequence>
<protein>
    <submittedName>
        <fullName evidence="1">Nucleoside 2-deoxyribosyltransferase</fullName>
    </submittedName>
</protein>